<dbReference type="InterPro" id="IPR021109">
    <property type="entry name" value="Peptidase_aspartic_dom_sf"/>
</dbReference>
<organism evidence="3 4">
    <name type="scientific">Hirundo rustica rustica</name>
    <dbReference type="NCBI Taxonomy" id="333673"/>
    <lineage>
        <taxon>Eukaryota</taxon>
        <taxon>Metazoa</taxon>
        <taxon>Chordata</taxon>
        <taxon>Craniata</taxon>
        <taxon>Vertebrata</taxon>
        <taxon>Euteleostomi</taxon>
        <taxon>Archelosauria</taxon>
        <taxon>Archosauria</taxon>
        <taxon>Dinosauria</taxon>
        <taxon>Saurischia</taxon>
        <taxon>Theropoda</taxon>
        <taxon>Coelurosauria</taxon>
        <taxon>Aves</taxon>
        <taxon>Neognathae</taxon>
        <taxon>Neoaves</taxon>
        <taxon>Telluraves</taxon>
        <taxon>Australaves</taxon>
        <taxon>Passeriformes</taxon>
        <taxon>Sylvioidea</taxon>
        <taxon>Hirundinidae</taxon>
        <taxon>Hirundo</taxon>
    </lineage>
</organism>
<dbReference type="InterPro" id="IPR001969">
    <property type="entry name" value="Aspartic_peptidase_AS"/>
</dbReference>
<accession>A0A3M0JWS8</accession>
<dbReference type="SUPFAM" id="SSF50630">
    <property type="entry name" value="Acid proteases"/>
    <property type="match status" value="1"/>
</dbReference>
<comment type="caution">
    <text evidence="3">The sequence shown here is derived from an EMBL/GenBank/DDBJ whole genome shotgun (WGS) entry which is preliminary data.</text>
</comment>
<evidence type="ECO:0000313" key="4">
    <source>
        <dbReference type="Proteomes" id="UP000269221"/>
    </source>
</evidence>
<evidence type="ECO:0008006" key="5">
    <source>
        <dbReference type="Google" id="ProtNLM"/>
    </source>
</evidence>
<name>A0A3M0JWS8_HIRRU</name>
<evidence type="ECO:0000313" key="3">
    <source>
        <dbReference type="EMBL" id="RMC03250.1"/>
    </source>
</evidence>
<keyword evidence="4" id="KW-1185">Reference proteome</keyword>
<gene>
    <name evidence="3" type="ORF">DUI87_20444</name>
</gene>
<keyword evidence="1" id="KW-0175">Coiled coil</keyword>
<dbReference type="Proteomes" id="UP000269221">
    <property type="component" value="Unassembled WGS sequence"/>
</dbReference>
<dbReference type="GO" id="GO:0006508">
    <property type="term" value="P:proteolysis"/>
    <property type="evidence" value="ECO:0007669"/>
    <property type="project" value="InterPro"/>
</dbReference>
<proteinExistence type="predicted"/>
<evidence type="ECO:0000256" key="1">
    <source>
        <dbReference type="SAM" id="Coils"/>
    </source>
</evidence>
<sequence length="291" mass="31356">MLREYLSPVMASLAPAGGKPSPCPNKGESDGAAAEPTDITTVQVPAEPQGQPQPAAVASVETKKSKVKLANPGPSQYATFIATINAEDNRETVGSADNKLRNYESMINGPMEAHVSAVVKELKEEMKEMREETRRNSSHMAPEEAQENQVFWTVWSRWPGTSEPQKYEALVDTGSQCTLIPSGYVGIESTSIAGVTGGSQLLTLLEPKVSLTRKKWQKHPDVTGPGAPCILSIEFLQNGYYKDPKGLRGAFGIAAVEAEGIKKLNTLSGLLENPSGVGFLKVEEQQVPVHR</sequence>
<feature type="compositionally biased region" description="Low complexity" evidence="2">
    <location>
        <begin position="42"/>
        <end position="59"/>
    </location>
</feature>
<dbReference type="AlphaFoldDB" id="A0A3M0JWS8"/>
<dbReference type="GO" id="GO:0004190">
    <property type="term" value="F:aspartic-type endopeptidase activity"/>
    <property type="evidence" value="ECO:0007669"/>
    <property type="project" value="InterPro"/>
</dbReference>
<feature type="coiled-coil region" evidence="1">
    <location>
        <begin position="112"/>
        <end position="139"/>
    </location>
</feature>
<dbReference type="PROSITE" id="PS00141">
    <property type="entry name" value="ASP_PROTEASE"/>
    <property type="match status" value="1"/>
</dbReference>
<feature type="region of interest" description="Disordered" evidence="2">
    <location>
        <begin position="1"/>
        <end position="59"/>
    </location>
</feature>
<evidence type="ECO:0000256" key="2">
    <source>
        <dbReference type="SAM" id="MobiDB-lite"/>
    </source>
</evidence>
<protein>
    <recommendedName>
        <fullName evidence="5">Peptidase A2 domain-containing protein</fullName>
    </recommendedName>
</protein>
<reference evidence="3 4" key="1">
    <citation type="submission" date="2018-07" db="EMBL/GenBank/DDBJ databases">
        <title>A high quality draft genome assembly of the barn swallow (H. rustica rustica).</title>
        <authorList>
            <person name="Formenti G."/>
            <person name="Chiara M."/>
            <person name="Poveda L."/>
            <person name="Francoijs K.-J."/>
            <person name="Bonisoli-Alquati A."/>
            <person name="Canova L."/>
            <person name="Gianfranceschi L."/>
            <person name="Horner D.S."/>
            <person name="Saino N."/>
        </authorList>
    </citation>
    <scope>NUCLEOTIDE SEQUENCE [LARGE SCALE GENOMIC DNA]</scope>
    <source>
        <strain evidence="3">Chelidonia</strain>
        <tissue evidence="3">Blood</tissue>
    </source>
</reference>
<dbReference type="EMBL" id="QRBI01000131">
    <property type="protein sequence ID" value="RMC03250.1"/>
    <property type="molecule type" value="Genomic_DNA"/>
</dbReference>